<evidence type="ECO:0000256" key="2">
    <source>
        <dbReference type="SAM" id="SignalP"/>
    </source>
</evidence>
<feature type="compositionally biased region" description="Acidic residues" evidence="1">
    <location>
        <begin position="338"/>
        <end position="354"/>
    </location>
</feature>
<evidence type="ECO:0000313" key="5">
    <source>
        <dbReference type="Proteomes" id="UP000823849"/>
    </source>
</evidence>
<evidence type="ECO:0000313" key="4">
    <source>
        <dbReference type="EMBL" id="HJC14381.1"/>
    </source>
</evidence>
<evidence type="ECO:0000256" key="1">
    <source>
        <dbReference type="SAM" id="MobiDB-lite"/>
    </source>
</evidence>
<feature type="compositionally biased region" description="Polar residues" evidence="1">
    <location>
        <begin position="321"/>
        <end position="337"/>
    </location>
</feature>
<dbReference type="Gene3D" id="2.60.40.1140">
    <property type="entry name" value="Collagen-binding surface protein Cna, B-type domain"/>
    <property type="match status" value="1"/>
</dbReference>
<protein>
    <recommendedName>
        <fullName evidence="3">DUF5979 domain-containing protein</fullName>
    </recommendedName>
</protein>
<feature type="signal peptide" evidence="2">
    <location>
        <begin position="1"/>
        <end position="30"/>
    </location>
</feature>
<reference evidence="4" key="2">
    <citation type="submission" date="2021-04" db="EMBL/GenBank/DDBJ databases">
        <authorList>
            <person name="Gilroy R."/>
        </authorList>
    </citation>
    <scope>NUCLEOTIDE SEQUENCE</scope>
    <source>
        <strain evidence="4">CHK185-5351</strain>
    </source>
</reference>
<sequence>MKMTGNIKKKGAAALAFVLVLSAGLSSVYGAPGIETGRSCSLSFELDGQYEELNQAPVPVHLYRVAEVEETGEYAPLAGYESLELGTVSDSTTAEQWEALAQEAVSLTDTLGAEPEASLTIRPDTEGTPSGLAEDLPTGMYLIEAETVRTAEYSYEFAPYLVSLPNNYYYTTGDDAWVYDVTTGLKPEQTPRYGSLVIEKTLTSYNATLGDAVFVFRVEGTRDHTQVISDVVSLNFDGTGTKRVEIAGIPAGTAVTVTEIYGGSNYDVTSSGTQTAVIVADGEEGAPATVSFTNEYNGGRNPGSGIVNHFEYTDGVWDWEQQTDSSQGLNLQPQTDDASGEQEAAEPDGQEAQQ</sequence>
<evidence type="ECO:0000259" key="3">
    <source>
        <dbReference type="Pfam" id="PF19407"/>
    </source>
</evidence>
<feature type="region of interest" description="Disordered" evidence="1">
    <location>
        <begin position="321"/>
        <end position="354"/>
    </location>
</feature>
<keyword evidence="2" id="KW-0732">Signal</keyword>
<feature type="domain" description="DUF5979" evidence="3">
    <location>
        <begin position="197"/>
        <end position="297"/>
    </location>
</feature>
<accession>A0A9D2SKY1</accession>
<dbReference type="Gene3D" id="2.60.40.10">
    <property type="entry name" value="Immunoglobulins"/>
    <property type="match status" value="1"/>
</dbReference>
<dbReference type="Pfam" id="PF19407">
    <property type="entry name" value="DUF5979"/>
    <property type="match status" value="1"/>
</dbReference>
<name>A0A9D2SKY1_9FIRM</name>
<organism evidence="4 5">
    <name type="scientific">Candidatus Fusicatenibacter intestinigallinarum</name>
    <dbReference type="NCBI Taxonomy" id="2838598"/>
    <lineage>
        <taxon>Bacteria</taxon>
        <taxon>Bacillati</taxon>
        <taxon>Bacillota</taxon>
        <taxon>Clostridia</taxon>
        <taxon>Lachnospirales</taxon>
        <taxon>Lachnospiraceae</taxon>
        <taxon>Fusicatenibacter</taxon>
    </lineage>
</organism>
<dbReference type="AlphaFoldDB" id="A0A9D2SKY1"/>
<dbReference type="InterPro" id="IPR046022">
    <property type="entry name" value="DUF5979"/>
</dbReference>
<gene>
    <name evidence="4" type="ORF">H9705_00955</name>
</gene>
<reference evidence="4" key="1">
    <citation type="journal article" date="2021" name="PeerJ">
        <title>Extensive microbial diversity within the chicken gut microbiome revealed by metagenomics and culture.</title>
        <authorList>
            <person name="Gilroy R."/>
            <person name="Ravi A."/>
            <person name="Getino M."/>
            <person name="Pursley I."/>
            <person name="Horton D.L."/>
            <person name="Alikhan N.F."/>
            <person name="Baker D."/>
            <person name="Gharbi K."/>
            <person name="Hall N."/>
            <person name="Watson M."/>
            <person name="Adriaenssens E.M."/>
            <person name="Foster-Nyarko E."/>
            <person name="Jarju S."/>
            <person name="Secka A."/>
            <person name="Antonio M."/>
            <person name="Oren A."/>
            <person name="Chaudhuri R.R."/>
            <person name="La Ragione R."/>
            <person name="Hildebrand F."/>
            <person name="Pallen M.J."/>
        </authorList>
    </citation>
    <scope>NUCLEOTIDE SEQUENCE</scope>
    <source>
        <strain evidence="4">CHK185-5351</strain>
    </source>
</reference>
<dbReference type="InterPro" id="IPR013783">
    <property type="entry name" value="Ig-like_fold"/>
</dbReference>
<dbReference type="Proteomes" id="UP000823849">
    <property type="component" value="Unassembled WGS sequence"/>
</dbReference>
<dbReference type="EMBL" id="DWWU01000006">
    <property type="protein sequence ID" value="HJC14381.1"/>
    <property type="molecule type" value="Genomic_DNA"/>
</dbReference>
<proteinExistence type="predicted"/>
<feature type="chain" id="PRO_5039215255" description="DUF5979 domain-containing protein" evidence="2">
    <location>
        <begin position="31"/>
        <end position="354"/>
    </location>
</feature>
<comment type="caution">
    <text evidence="4">The sequence shown here is derived from an EMBL/GenBank/DDBJ whole genome shotgun (WGS) entry which is preliminary data.</text>
</comment>